<reference evidence="8" key="4">
    <citation type="submission" date="2008-12" db="EMBL/GenBank/DDBJ databases">
        <title>Identification and analysis of DnaJ genes family in the silkworm, Bombyx mori.</title>
        <authorList>
            <person name="Bu C.Y."/>
            <person name="Li Y.N."/>
            <person name="Zong Z.P."/>
            <person name="Jia R."/>
            <person name="Zhang Y.Z."/>
            <person name="Zhang Z.F."/>
        </authorList>
    </citation>
    <scope>NUCLEOTIDE SEQUENCE</scope>
    <source>
        <strain evidence="8">P50T</strain>
    </source>
</reference>
<feature type="repeat" description="TPR" evidence="4">
    <location>
        <begin position="227"/>
        <end position="260"/>
    </location>
</feature>
<dbReference type="GeneID" id="692875"/>
<dbReference type="PANTHER" id="PTHR45188:SF2">
    <property type="entry name" value="DNAJ HOMOLOG SUBFAMILY C MEMBER 7"/>
    <property type="match status" value="1"/>
</dbReference>
<dbReference type="RefSeq" id="NP_001040185.1">
    <property type="nucleotide sequence ID" value="NM_001046720.1"/>
</dbReference>
<dbReference type="InterPro" id="IPR013105">
    <property type="entry name" value="TPR_2"/>
</dbReference>
<name>Q2F608_BOMMO</name>
<proteinExistence type="evidence at transcript level"/>
<evidence type="ECO:0000256" key="3">
    <source>
        <dbReference type="ARBA" id="ARBA00023186"/>
    </source>
</evidence>
<keyword evidence="10" id="KW-1185">Reference proteome</keyword>
<evidence type="ECO:0000256" key="4">
    <source>
        <dbReference type="PROSITE-ProRule" id="PRU00339"/>
    </source>
</evidence>
<reference evidence="7" key="3">
    <citation type="submission" date="2008-12" db="EMBL/GenBank/DDBJ databases">
        <title>Identification and analysis of DnaJ gene family in the silkworm, Bombyx mori.</title>
        <authorList>
            <person name="Bu C.Y."/>
            <person name="Li Y.N."/>
            <person name="Zong Z.P."/>
            <person name="Jia R."/>
            <person name="Zhang Y.Z."/>
            <person name="Zhang Z.F."/>
        </authorList>
    </citation>
    <scope>NUCLEOTIDE SEQUENCE</scope>
</reference>
<dbReference type="PROSITE" id="PS50005">
    <property type="entry name" value="TPR"/>
    <property type="match status" value="5"/>
</dbReference>
<dbReference type="Gene3D" id="1.10.287.110">
    <property type="entry name" value="DnaJ domain"/>
    <property type="match status" value="1"/>
</dbReference>
<dbReference type="Pfam" id="PF00226">
    <property type="entry name" value="DnaJ"/>
    <property type="match status" value="1"/>
</dbReference>
<keyword evidence="1" id="KW-0677">Repeat</keyword>
<feature type="repeat" description="TPR" evidence="4">
    <location>
        <begin position="46"/>
        <end position="79"/>
    </location>
</feature>
<feature type="repeat" description="TPR" evidence="4">
    <location>
        <begin position="273"/>
        <end position="306"/>
    </location>
</feature>
<evidence type="ECO:0000313" key="6">
    <source>
        <dbReference type="EMBL" id="ABD36209.1"/>
    </source>
</evidence>
<reference evidence="10" key="2">
    <citation type="journal article" date="2008" name="Insect Biochem. Mol. Biol.">
        <title>The genome of a lepidopteran model insect, the silkworm Bombyx mori.</title>
        <authorList>
            <consortium name="International Silkworm Genome Consortium"/>
        </authorList>
    </citation>
    <scope>NUCLEOTIDE SEQUENCE [LARGE SCALE GENOMIC DNA]</scope>
    <source>
        <strain evidence="10">p50T</strain>
    </source>
</reference>
<reference evidence="7" key="5">
    <citation type="journal article" date="2016" name="Gene">
        <title>Cloning and analysis of DnaJ family members in the silkworm, Bombyx mori.</title>
        <authorList>
            <person name="Li Y."/>
            <person name="Bu C."/>
            <person name="Li T."/>
            <person name="Wang S."/>
            <person name="Jiang F."/>
            <person name="Yi Y."/>
            <person name="Yang H."/>
            <person name="Zhang Z."/>
        </authorList>
    </citation>
    <scope>NUCLEOTIDE SEQUENCE</scope>
</reference>
<reference evidence="6" key="1">
    <citation type="submission" date="2005-11" db="EMBL/GenBank/DDBJ databases">
        <title>Blast silkworm EST database for functional genes.</title>
        <authorList>
            <person name="Niu B.L."/>
            <person name="Meng Z.Q."/>
            <person name="Weng H.B."/>
            <person name="Shen W.F."/>
            <person name="He L.H."/>
            <person name="Zheng K.F."/>
            <person name="Ye S.T."/>
            <person name="Lin T.B."/>
            <person name="Chen J.E."/>
        </authorList>
    </citation>
    <scope>NUCLEOTIDE SEQUENCE</scope>
</reference>
<keyword evidence="2 4" id="KW-0802">TPR repeat</keyword>
<evidence type="ECO:0000256" key="2">
    <source>
        <dbReference type="ARBA" id="ARBA00022803"/>
    </source>
</evidence>
<dbReference type="AlphaFoldDB" id="Q2F608"/>
<evidence type="ECO:0000313" key="10">
    <source>
        <dbReference type="Proteomes" id="UP000005204"/>
    </source>
</evidence>
<evidence type="ECO:0000313" key="8">
    <source>
        <dbReference type="EMBL" id="ACV41273.1"/>
    </source>
</evidence>
<accession>Q2F608</accession>
<evidence type="ECO:0000313" key="7">
    <source>
        <dbReference type="EMBL" id="ACT34043.1"/>
    </source>
</evidence>
<dbReference type="Proteomes" id="UP000005204">
    <property type="component" value="Unassembled WGS sequence"/>
</dbReference>
<dbReference type="FunFam" id="1.25.40.10:FF:000097">
    <property type="entry name" value="DnaJ homolog subfamily C member 7 homolog"/>
    <property type="match status" value="1"/>
</dbReference>
<dbReference type="InterPro" id="IPR019734">
    <property type="entry name" value="TPR_rpt"/>
</dbReference>
<dbReference type="PROSITE" id="PS50076">
    <property type="entry name" value="DNAJ_2"/>
    <property type="match status" value="1"/>
</dbReference>
<dbReference type="EnsemblMetazoa" id="NM_001046720.1">
    <property type="protein sequence ID" value="NP_001040185.1"/>
    <property type="gene ID" value="GeneID_692875"/>
</dbReference>
<dbReference type="KEGG" id="bmor:692875"/>
<feature type="domain" description="J" evidence="5">
    <location>
        <begin position="398"/>
        <end position="468"/>
    </location>
</feature>
<evidence type="ECO:0000256" key="1">
    <source>
        <dbReference type="ARBA" id="ARBA00022737"/>
    </source>
</evidence>
<dbReference type="PRINTS" id="PR00625">
    <property type="entry name" value="JDOMAIN"/>
</dbReference>
<evidence type="ECO:0000313" key="9">
    <source>
        <dbReference type="EnsemblMetazoa" id="NP_001040185.1"/>
    </source>
</evidence>
<feature type="repeat" description="TPR" evidence="4">
    <location>
        <begin position="345"/>
        <end position="378"/>
    </location>
</feature>
<dbReference type="InterPro" id="IPR036869">
    <property type="entry name" value="J_dom_sf"/>
</dbReference>
<gene>
    <name evidence="8" type="primary">DNAJ9</name>
    <name evidence="9" type="synonym">692875</name>
</gene>
<dbReference type="EMBL" id="FJ592082">
    <property type="protein sequence ID" value="ACT34043.1"/>
    <property type="molecule type" value="mRNA"/>
</dbReference>
<organism evidence="6">
    <name type="scientific">Bombyx mori</name>
    <name type="common">Silk moth</name>
    <dbReference type="NCBI Taxonomy" id="7091"/>
    <lineage>
        <taxon>Eukaryota</taxon>
        <taxon>Metazoa</taxon>
        <taxon>Ecdysozoa</taxon>
        <taxon>Arthropoda</taxon>
        <taxon>Hexapoda</taxon>
        <taxon>Insecta</taxon>
        <taxon>Pterygota</taxon>
        <taxon>Neoptera</taxon>
        <taxon>Endopterygota</taxon>
        <taxon>Lepidoptera</taxon>
        <taxon>Glossata</taxon>
        <taxon>Ditrysia</taxon>
        <taxon>Bombycoidea</taxon>
        <taxon>Bombycidae</taxon>
        <taxon>Bombycinae</taxon>
        <taxon>Bombyx</taxon>
    </lineage>
</organism>
<dbReference type="Pfam" id="PF13174">
    <property type="entry name" value="TPR_6"/>
    <property type="match status" value="1"/>
</dbReference>
<reference evidence="9" key="6">
    <citation type="submission" date="2022-06" db="UniProtKB">
        <authorList>
            <consortium name="EnsemblMetazoa"/>
        </authorList>
    </citation>
    <scope>IDENTIFICATION</scope>
    <source>
        <strain evidence="9">p50T (Dazao)</strain>
    </source>
</reference>
<feature type="repeat" description="TPR" evidence="4">
    <location>
        <begin position="80"/>
        <end position="113"/>
    </location>
</feature>
<evidence type="ECO:0000259" key="5">
    <source>
        <dbReference type="PROSITE" id="PS50076"/>
    </source>
</evidence>
<dbReference type="SMART" id="SM00028">
    <property type="entry name" value="TPR"/>
    <property type="match status" value="7"/>
</dbReference>
<protein>
    <submittedName>
        <fullName evidence="8">DNAJ9</fullName>
    </submittedName>
    <submittedName>
        <fullName evidence="7">DnaJ-9</fullName>
    </submittedName>
    <submittedName>
        <fullName evidence="6">DnaJ-like protein isoform A</fullName>
    </submittedName>
</protein>
<dbReference type="HOGENOM" id="CLU_015935_3_1_1"/>
<dbReference type="InterPro" id="IPR001623">
    <property type="entry name" value="DnaJ_domain"/>
</dbReference>
<keyword evidence="3" id="KW-0143">Chaperone</keyword>
<dbReference type="CTD" id="34984"/>
<dbReference type="EMBL" id="DQ311264">
    <property type="protein sequence ID" value="ABD36209.1"/>
    <property type="molecule type" value="mRNA"/>
</dbReference>
<dbReference type="SUPFAM" id="SSF46565">
    <property type="entry name" value="Chaperone J-domain"/>
    <property type="match status" value="1"/>
</dbReference>
<dbReference type="Pfam" id="PF07719">
    <property type="entry name" value="TPR_2"/>
    <property type="match status" value="2"/>
</dbReference>
<dbReference type="EMBL" id="FJ592087">
    <property type="protein sequence ID" value="ACV41273.1"/>
    <property type="molecule type" value="Genomic_DNA"/>
</dbReference>
<sequence length="515" mass="59055">MFIYRTFILFHIKIGTVDEDEMAESEILDLDLNIEDLVPKSPESLAEEKKDSGNYLYKFKNYKGALAMYDEAIKLCPENAAYYGNRSACYMMLCMYKKALEDAQKAVSLDPTFTKGYIRAAKCCIALGDLLNGEQAVRRATELGGVECVSGELRALETLKRLHEDAQRALDANDYRRVVFCMDRCLDYSPSCTKCKLTKAECLALLGRCQEAQEIANDLLRLDSQDTEAIYVRGLCLYFEDRDEQAFKHFQQVLRLNPDHKKAVETYKRAKLLKQKKEEGNEAFKMGRWQQALALYNEALTIDKNNRTVNAKLHFNKATVCAKLNMLNETAEACTAALELDENYVKALLRRAKCYTELGEYEEAVKDYERLYKIDKSKQTKQLLHEAKMALKRSKRKDYYKILGVDKSASTDDIKKAYRKRALVHHPDRHASATEVERREQERRFKEIGEAYGILSDPKKRKRYDDGHDLHDDGAGMSDIDPNVVFQSFFGGNRPQFDFHSGSSFPGSAFSFQFG</sequence>
<dbReference type="OrthoDB" id="765884at2759"/>
<dbReference type="InterPro" id="IPR011990">
    <property type="entry name" value="TPR-like_helical_dom_sf"/>
</dbReference>
<dbReference type="SMART" id="SM00271">
    <property type="entry name" value="DnaJ"/>
    <property type="match status" value="1"/>
</dbReference>
<dbReference type="CDD" id="cd06257">
    <property type="entry name" value="DnaJ"/>
    <property type="match status" value="1"/>
</dbReference>
<dbReference type="PANTHER" id="PTHR45188">
    <property type="entry name" value="DNAJ PROTEIN P58IPK HOMOLOG"/>
    <property type="match status" value="1"/>
</dbReference>
<dbReference type="SUPFAM" id="SSF48452">
    <property type="entry name" value="TPR-like"/>
    <property type="match status" value="1"/>
</dbReference>
<dbReference type="Gene3D" id="1.25.40.10">
    <property type="entry name" value="Tetratricopeptide repeat domain"/>
    <property type="match status" value="1"/>
</dbReference>